<dbReference type="Proteomes" id="UP001148838">
    <property type="component" value="Unassembled WGS sequence"/>
</dbReference>
<name>A0ABQ8TK41_PERAM</name>
<organism evidence="1 2">
    <name type="scientific">Periplaneta americana</name>
    <name type="common">American cockroach</name>
    <name type="synonym">Blatta americana</name>
    <dbReference type="NCBI Taxonomy" id="6978"/>
    <lineage>
        <taxon>Eukaryota</taxon>
        <taxon>Metazoa</taxon>
        <taxon>Ecdysozoa</taxon>
        <taxon>Arthropoda</taxon>
        <taxon>Hexapoda</taxon>
        <taxon>Insecta</taxon>
        <taxon>Pterygota</taxon>
        <taxon>Neoptera</taxon>
        <taxon>Polyneoptera</taxon>
        <taxon>Dictyoptera</taxon>
        <taxon>Blattodea</taxon>
        <taxon>Blattoidea</taxon>
        <taxon>Blattidae</taxon>
        <taxon>Blattinae</taxon>
        <taxon>Periplaneta</taxon>
    </lineage>
</organism>
<gene>
    <name evidence="1" type="ORF">ANN_12726</name>
</gene>
<reference evidence="1 2" key="1">
    <citation type="journal article" date="2022" name="Allergy">
        <title>Genome assembly and annotation of Periplaneta americana reveal a comprehensive cockroach allergen profile.</title>
        <authorList>
            <person name="Wang L."/>
            <person name="Xiong Q."/>
            <person name="Saelim N."/>
            <person name="Wang L."/>
            <person name="Nong W."/>
            <person name="Wan A.T."/>
            <person name="Shi M."/>
            <person name="Liu X."/>
            <person name="Cao Q."/>
            <person name="Hui J.H.L."/>
            <person name="Sookrung N."/>
            <person name="Leung T.F."/>
            <person name="Tungtrongchitr A."/>
            <person name="Tsui S.K.W."/>
        </authorList>
    </citation>
    <scope>NUCLEOTIDE SEQUENCE [LARGE SCALE GENOMIC DNA]</scope>
    <source>
        <strain evidence="1">PWHHKU_190912</strain>
    </source>
</reference>
<protein>
    <submittedName>
        <fullName evidence="1">Uncharacterized protein</fullName>
    </submittedName>
</protein>
<proteinExistence type="predicted"/>
<keyword evidence="2" id="KW-1185">Reference proteome</keyword>
<dbReference type="EMBL" id="JAJSOF020000009">
    <property type="protein sequence ID" value="KAJ4446040.1"/>
    <property type="molecule type" value="Genomic_DNA"/>
</dbReference>
<evidence type="ECO:0000313" key="1">
    <source>
        <dbReference type="EMBL" id="KAJ4446040.1"/>
    </source>
</evidence>
<comment type="caution">
    <text evidence="1">The sequence shown here is derived from an EMBL/GenBank/DDBJ whole genome shotgun (WGS) entry which is preliminary data.</text>
</comment>
<accession>A0ABQ8TK41</accession>
<evidence type="ECO:0000313" key="2">
    <source>
        <dbReference type="Proteomes" id="UP001148838"/>
    </source>
</evidence>
<sequence length="100" mass="11265">MEGLCEGDNEALDSLKASKNTKADDVYDRLTINITLDNFAKKLIIKILTSRIKATTVKIFTGIDHHISISNTFAKTSSWTNCRRKFLRQFPDSPVSDKTT</sequence>